<name>A0A2Z7DEX5_9LAMI</name>
<accession>A0A2Z7DEX5</accession>
<proteinExistence type="predicted"/>
<gene>
    <name evidence="1" type="ORF">F511_20754</name>
</gene>
<protein>
    <submittedName>
        <fullName evidence="1">Programmed cell death protein 4-like</fullName>
    </submittedName>
</protein>
<reference evidence="1 2" key="1">
    <citation type="journal article" date="2015" name="Proc. Natl. Acad. Sci. U.S.A.">
        <title>The resurrection genome of Boea hygrometrica: A blueprint for survival of dehydration.</title>
        <authorList>
            <person name="Xiao L."/>
            <person name="Yang G."/>
            <person name="Zhang L."/>
            <person name="Yang X."/>
            <person name="Zhao S."/>
            <person name="Ji Z."/>
            <person name="Zhou Q."/>
            <person name="Hu M."/>
            <person name="Wang Y."/>
            <person name="Chen M."/>
            <person name="Xu Y."/>
            <person name="Jin H."/>
            <person name="Xiao X."/>
            <person name="Hu G."/>
            <person name="Bao F."/>
            <person name="Hu Y."/>
            <person name="Wan P."/>
            <person name="Li L."/>
            <person name="Deng X."/>
            <person name="Kuang T."/>
            <person name="Xiang C."/>
            <person name="Zhu J.K."/>
            <person name="Oliver M.J."/>
            <person name="He Y."/>
        </authorList>
    </citation>
    <scope>NUCLEOTIDE SEQUENCE [LARGE SCALE GENOMIC DNA]</scope>
    <source>
        <strain evidence="2">cv. XS01</strain>
    </source>
</reference>
<organism evidence="1 2">
    <name type="scientific">Dorcoceras hygrometricum</name>
    <dbReference type="NCBI Taxonomy" id="472368"/>
    <lineage>
        <taxon>Eukaryota</taxon>
        <taxon>Viridiplantae</taxon>
        <taxon>Streptophyta</taxon>
        <taxon>Embryophyta</taxon>
        <taxon>Tracheophyta</taxon>
        <taxon>Spermatophyta</taxon>
        <taxon>Magnoliopsida</taxon>
        <taxon>eudicotyledons</taxon>
        <taxon>Gunneridae</taxon>
        <taxon>Pentapetalae</taxon>
        <taxon>asterids</taxon>
        <taxon>lamiids</taxon>
        <taxon>Lamiales</taxon>
        <taxon>Gesneriaceae</taxon>
        <taxon>Didymocarpoideae</taxon>
        <taxon>Trichosporeae</taxon>
        <taxon>Loxocarpinae</taxon>
        <taxon>Dorcoceras</taxon>
    </lineage>
</organism>
<dbReference type="Proteomes" id="UP000250235">
    <property type="component" value="Unassembled WGS sequence"/>
</dbReference>
<evidence type="ECO:0000313" key="2">
    <source>
        <dbReference type="Proteomes" id="UP000250235"/>
    </source>
</evidence>
<sequence length="143" mass="16368">MTTKRVPRGRVSARLTNRVPFQPEEDQVYRSTAKKVQEEVWLSTEVRLSTAQIAIKLAIVDVDVKENQDTSLVALNRFSKDVCREPCKILALISPKAQSSEFDTKDAISTLEGWMDRQKTELIHRLDQMQVAFSIKLQNIVDH</sequence>
<evidence type="ECO:0000313" key="1">
    <source>
        <dbReference type="EMBL" id="KZV55932.1"/>
    </source>
</evidence>
<dbReference type="AlphaFoldDB" id="A0A2Z7DEX5"/>
<dbReference type="EMBL" id="KQ988431">
    <property type="protein sequence ID" value="KZV55932.1"/>
    <property type="molecule type" value="Genomic_DNA"/>
</dbReference>
<keyword evidence="2" id="KW-1185">Reference proteome</keyword>